<keyword evidence="1" id="KW-0472">Membrane</keyword>
<protein>
    <recommendedName>
        <fullName evidence="3">Major facilitator superfamily (MFS) profile domain-containing protein</fullName>
    </recommendedName>
</protein>
<dbReference type="PANTHER" id="PTHR11360">
    <property type="entry name" value="MONOCARBOXYLATE TRANSPORTER"/>
    <property type="match status" value="1"/>
</dbReference>
<dbReference type="InterPro" id="IPR050327">
    <property type="entry name" value="Proton-linked_MCT"/>
</dbReference>
<accession>A0A1B6EBS4</accession>
<proteinExistence type="predicted"/>
<evidence type="ECO:0000313" key="2">
    <source>
        <dbReference type="EMBL" id="JAS35363.1"/>
    </source>
</evidence>
<feature type="transmembrane region" description="Helical" evidence="1">
    <location>
        <begin position="114"/>
        <end position="135"/>
    </location>
</feature>
<dbReference type="InterPro" id="IPR011701">
    <property type="entry name" value="MFS"/>
</dbReference>
<sequence>TLPKTTPSLTGLSSNVTSENIMSLPKRPKRPFLKRLFRKEETTSPLNRTDILYEGSIIRLDEYNDKATEIEYHMEVNRPDVEIDTRSKKKSRLEAVQNAFKMLIDIKLFKSPTFLSIAFCGFCNYFAFYIPFQYIGEKASFYGMDEYKTFLVGMIGLGLTIGRVISGFTVTLFPNFSAIACTILSCAISGLAAIASTWYNEIVYQFVCMGTFGFTVGIYAPMRSIIVVDLIGLDQLTAVTGLVIFCQGIGSMIGPPFGDYLKSKMNDTNMPFYLTGIMLILSGLVLLPINAINKWERRLAL</sequence>
<dbReference type="InterPro" id="IPR036259">
    <property type="entry name" value="MFS_trans_sf"/>
</dbReference>
<organism evidence="2">
    <name type="scientific">Clastoptera arizonana</name>
    <name type="common">Arizona spittle bug</name>
    <dbReference type="NCBI Taxonomy" id="38151"/>
    <lineage>
        <taxon>Eukaryota</taxon>
        <taxon>Metazoa</taxon>
        <taxon>Ecdysozoa</taxon>
        <taxon>Arthropoda</taxon>
        <taxon>Hexapoda</taxon>
        <taxon>Insecta</taxon>
        <taxon>Pterygota</taxon>
        <taxon>Neoptera</taxon>
        <taxon>Paraneoptera</taxon>
        <taxon>Hemiptera</taxon>
        <taxon>Auchenorrhyncha</taxon>
        <taxon>Cercopoidea</taxon>
        <taxon>Clastopteridae</taxon>
        <taxon>Clastoptera</taxon>
    </lineage>
</organism>
<name>A0A1B6EBS4_9HEMI</name>
<gene>
    <name evidence="2" type="ORF">g.6091</name>
</gene>
<dbReference type="EMBL" id="GEDC01001935">
    <property type="protein sequence ID" value="JAS35363.1"/>
    <property type="molecule type" value="Transcribed_RNA"/>
</dbReference>
<feature type="transmembrane region" description="Helical" evidence="1">
    <location>
        <begin position="270"/>
        <end position="292"/>
    </location>
</feature>
<feature type="non-terminal residue" evidence="2">
    <location>
        <position position="1"/>
    </location>
</feature>
<dbReference type="AlphaFoldDB" id="A0A1B6EBS4"/>
<feature type="transmembrane region" description="Helical" evidence="1">
    <location>
        <begin position="172"/>
        <end position="196"/>
    </location>
</feature>
<keyword evidence="1" id="KW-0812">Transmembrane</keyword>
<dbReference type="PANTHER" id="PTHR11360:SF238">
    <property type="entry name" value="SD10469P"/>
    <property type="match status" value="1"/>
</dbReference>
<reference evidence="2" key="1">
    <citation type="submission" date="2015-12" db="EMBL/GenBank/DDBJ databases">
        <title>De novo transcriptome assembly of four potential Pierce s Disease insect vectors from Arizona vineyards.</title>
        <authorList>
            <person name="Tassone E.E."/>
        </authorList>
    </citation>
    <scope>NUCLEOTIDE SEQUENCE</scope>
</reference>
<keyword evidence="1" id="KW-1133">Transmembrane helix</keyword>
<feature type="transmembrane region" description="Helical" evidence="1">
    <location>
        <begin position="147"/>
        <end position="165"/>
    </location>
</feature>
<dbReference type="Gene3D" id="1.20.1250.20">
    <property type="entry name" value="MFS general substrate transporter like domains"/>
    <property type="match status" value="1"/>
</dbReference>
<feature type="transmembrane region" description="Helical" evidence="1">
    <location>
        <begin position="202"/>
        <end position="220"/>
    </location>
</feature>
<dbReference type="SUPFAM" id="SSF103473">
    <property type="entry name" value="MFS general substrate transporter"/>
    <property type="match status" value="1"/>
</dbReference>
<feature type="transmembrane region" description="Helical" evidence="1">
    <location>
        <begin position="227"/>
        <end position="250"/>
    </location>
</feature>
<evidence type="ECO:0008006" key="3">
    <source>
        <dbReference type="Google" id="ProtNLM"/>
    </source>
</evidence>
<dbReference type="GO" id="GO:0008028">
    <property type="term" value="F:monocarboxylic acid transmembrane transporter activity"/>
    <property type="evidence" value="ECO:0007669"/>
    <property type="project" value="TreeGrafter"/>
</dbReference>
<dbReference type="Pfam" id="PF07690">
    <property type="entry name" value="MFS_1"/>
    <property type="match status" value="1"/>
</dbReference>
<evidence type="ECO:0000256" key="1">
    <source>
        <dbReference type="SAM" id="Phobius"/>
    </source>
</evidence>